<keyword evidence="5" id="KW-0039">Anion exchange</keyword>
<evidence type="ECO:0000313" key="15">
    <source>
        <dbReference type="EMBL" id="GFG34603.1"/>
    </source>
</evidence>
<dbReference type="PANTHER" id="PTHR11453">
    <property type="entry name" value="ANION EXCHANGE PROTEIN"/>
    <property type="match status" value="1"/>
</dbReference>
<dbReference type="GO" id="GO:0051453">
    <property type="term" value="P:regulation of intracellular pH"/>
    <property type="evidence" value="ECO:0007669"/>
    <property type="project" value="TreeGrafter"/>
</dbReference>
<feature type="transmembrane region" description="Helical" evidence="11">
    <location>
        <begin position="1195"/>
        <end position="1214"/>
    </location>
</feature>
<dbReference type="GO" id="GO:0015701">
    <property type="term" value="P:bicarbonate transport"/>
    <property type="evidence" value="ECO:0007669"/>
    <property type="project" value="TreeGrafter"/>
</dbReference>
<feature type="compositionally biased region" description="Basic residues" evidence="12">
    <location>
        <begin position="272"/>
        <end position="287"/>
    </location>
</feature>
<evidence type="ECO:0000256" key="11">
    <source>
        <dbReference type="RuleBase" id="RU362035"/>
    </source>
</evidence>
<dbReference type="InterPro" id="IPR003020">
    <property type="entry name" value="HCO3_transpt_euk"/>
</dbReference>
<evidence type="ECO:0000256" key="6">
    <source>
        <dbReference type="ARBA" id="ARBA00022692"/>
    </source>
</evidence>
<dbReference type="Pfam" id="PF00955">
    <property type="entry name" value="HCO3_cotransp"/>
    <property type="match status" value="1"/>
</dbReference>
<comment type="caution">
    <text evidence="15">The sequence shown here is derived from an EMBL/GenBank/DDBJ whole genome shotgun (WGS) entry which is preliminary data.</text>
</comment>
<evidence type="ECO:0000256" key="10">
    <source>
        <dbReference type="ARBA" id="ARBA00049347"/>
    </source>
</evidence>
<feature type="domain" description="Band 3 cytoplasmic" evidence="14">
    <location>
        <begin position="386"/>
        <end position="698"/>
    </location>
</feature>
<proteinExistence type="inferred from homology"/>
<feature type="transmembrane region" description="Helical" evidence="11">
    <location>
        <begin position="1291"/>
        <end position="1311"/>
    </location>
</feature>
<evidence type="ECO:0000256" key="3">
    <source>
        <dbReference type="ARBA" id="ARBA00022448"/>
    </source>
</evidence>
<protein>
    <recommendedName>
        <fullName evidence="11">Anion exchange protein</fullName>
    </recommendedName>
</protein>
<dbReference type="OrthoDB" id="1735926at2759"/>
<feature type="transmembrane region" description="Helical" evidence="11">
    <location>
        <begin position="817"/>
        <end position="848"/>
    </location>
</feature>
<keyword evidence="6 11" id="KW-0812">Transmembrane</keyword>
<feature type="transmembrane region" description="Helical" evidence="11">
    <location>
        <begin position="1221"/>
        <end position="1240"/>
    </location>
</feature>
<feature type="transmembrane region" description="Helical" evidence="11">
    <location>
        <begin position="900"/>
        <end position="921"/>
    </location>
</feature>
<accession>A0A6L2PPU3</accession>
<dbReference type="SUPFAM" id="SSF55804">
    <property type="entry name" value="Phoshotransferase/anion transport protein"/>
    <property type="match status" value="1"/>
</dbReference>
<dbReference type="InterPro" id="IPR016152">
    <property type="entry name" value="PTrfase/Anion_transptr"/>
</dbReference>
<dbReference type="FunCoup" id="A0A6L2PPU3">
    <property type="interactions" value="165"/>
</dbReference>
<feature type="region of interest" description="Disordered" evidence="12">
    <location>
        <begin position="1321"/>
        <end position="1343"/>
    </location>
</feature>
<evidence type="ECO:0000256" key="5">
    <source>
        <dbReference type="ARBA" id="ARBA00022681"/>
    </source>
</evidence>
<feature type="domain" description="Bicarbonate transporter-like transmembrane" evidence="13">
    <location>
        <begin position="755"/>
        <end position="1323"/>
    </location>
</feature>
<sequence>MVQASLQPLCPWERPAAHCTEGWSGLVRKIFPPPGEHFILLLQVDGHGMETGPGLDEEMEKVFALAEEDRFDVARFAASPDSNTSKRSFNEKDYSFHRKKSYPHMHVPLKSLYSRSIRRREVTSPRVSESESIEGGASIEANESRKLSQTGTDSDTGWSPPPMPLHPTINEDNSTRSIQSGTATPEEEEKEEHVLSSESEPQVSERAVAQSESPVFGSPSDTSRRVKFQIGDQKPVTEGADEDEQPTADEEAERKDSVTGDPISIESDEKKKQKRKHMRHHHHRRKYSLQEDGGYRGRVRAGSDFSVQSGRRISIQPEEMFMLQEQDIDDLTSHRFDDAKGFRRYKIQSKGSSSSVIHIGRKDGMEPLQTVLPLHTLKKMFDHSPHEVFVQLDELHGDGDEREWKETARWIKYEEDVEEGADRWGRPHVASLSFHSLLNLRRCLETGVVLLDLEEKDLPGVAYRVVEQMVVDELIEPEDKPTIMRALLLRHRHVNEHDRFRFGMKRTFSSYTSLQNLAEDKGRPKIVPSIASMDTVSSLKSPPPMNNHAGHNEFETKPENHTVENKEELTYTSSTEDMKKAVKESILKRIPLGAEATTVLVGAVDFLEQPTIAFVRLAEGIFMPSITEVPIPVRFLFILLGPGNADLDYHEIGRSISTLMSNAQFHKIAYKADERKELLSAINEFLDDSIVLPPGDWERKALLPFGELKAKSEMIRRRKNTRLMEDDEAMKALLLPEAEGEKPPHDDPLRRTRVPFGGLVNDVKRRFPHYKSDITEGFNLQCLAAAIFMYFAALSGAITFGGLMADKTDNLIGISETLIATSAAGIFFALLAGQPLIITGATGPLLLFDESLYSFCLTNGLDFLTVRVYIGLWLGIIGLVVVCFEGSVLVKLFTRFTEEIFAALISILYIVESIVKLFVVFHEHPLMAEYCSDPFLYNDTMTNSTSSLKKVPQVLNDSAIYSGNNLEPLSLVMNGSSRFTENNGTTKAPVSSYEIQKNHEVLQGQPNTALFCLILALGTFFIAYYLRQFRNSKFLGRNARRALGDFGVPIAIVTMVALDYLVPETYTEKLQVPEGLSPSNPTERGWIISPDVTHVWLMFAAVAPALLVYILLFMETHICELIVDKKERRLKKGSGFHLDIVVVCIANVGCGLLGAPWQCAATVRSIAHVSAVTVMSRTHAPGEKPHIIEVKEQRLSALLVSVFVGVSVLMAPLLRLVPMSVLFGVFLYMGISSTNGIQFFERLKLFFMPVKHHPQAAYVRRVHSMKMHLFTLIQLLCLAVLWIVKSTEASLAFPFFLILMVPLRAQLRFLFTPEELRALDSEEADSESLEDEPDFYTEAPLPG</sequence>
<feature type="compositionally biased region" description="Acidic residues" evidence="12">
    <location>
        <begin position="239"/>
        <end position="251"/>
    </location>
</feature>
<dbReference type="Proteomes" id="UP000502823">
    <property type="component" value="Unassembled WGS sequence"/>
</dbReference>
<comment type="similarity">
    <text evidence="2 11">Belongs to the anion exchanger (TC 2.A.31) family.</text>
</comment>
<gene>
    <name evidence="15" type="ORF">Cfor_01934</name>
</gene>
<comment type="subcellular location">
    <subcellularLocation>
        <location evidence="1">Cell membrane</location>
        <topology evidence="1">Multi-pass membrane protein</topology>
    </subcellularLocation>
    <subcellularLocation>
        <location evidence="11">Membrane</location>
        <topology evidence="11">Multi-pass membrane protein</topology>
    </subcellularLocation>
</comment>
<feature type="transmembrane region" description="Helical" evidence="11">
    <location>
        <begin position="1008"/>
        <end position="1026"/>
    </location>
</feature>
<feature type="transmembrane region" description="Helical" evidence="11">
    <location>
        <begin position="783"/>
        <end position="805"/>
    </location>
</feature>
<dbReference type="GO" id="GO:0008509">
    <property type="term" value="F:monoatomic anion transmembrane transporter activity"/>
    <property type="evidence" value="ECO:0007669"/>
    <property type="project" value="InterPro"/>
</dbReference>
<evidence type="ECO:0000256" key="9">
    <source>
        <dbReference type="ARBA" id="ARBA00023136"/>
    </source>
</evidence>
<dbReference type="NCBIfam" id="TIGR00834">
    <property type="entry name" value="ae"/>
    <property type="match status" value="1"/>
</dbReference>
<keyword evidence="7 11" id="KW-1133">Transmembrane helix</keyword>
<dbReference type="InParanoid" id="A0A6L2PPU3"/>
<dbReference type="GO" id="GO:0005452">
    <property type="term" value="F:solute:inorganic anion antiporter activity"/>
    <property type="evidence" value="ECO:0007669"/>
    <property type="project" value="InterPro"/>
</dbReference>
<keyword evidence="16" id="KW-1185">Reference proteome</keyword>
<dbReference type="EMBL" id="BLKM01000498">
    <property type="protein sequence ID" value="GFG34603.1"/>
    <property type="molecule type" value="Genomic_DNA"/>
</dbReference>
<evidence type="ECO:0000256" key="7">
    <source>
        <dbReference type="ARBA" id="ARBA00022989"/>
    </source>
</evidence>
<feature type="region of interest" description="Disordered" evidence="12">
    <location>
        <begin position="120"/>
        <end position="295"/>
    </location>
</feature>
<feature type="transmembrane region" description="Helical" evidence="11">
    <location>
        <begin position="868"/>
        <end position="893"/>
    </location>
</feature>
<feature type="transmembrane region" description="Helical" evidence="11">
    <location>
        <begin position="1046"/>
        <end position="1063"/>
    </location>
</feature>
<keyword evidence="4" id="KW-1003">Cell membrane</keyword>
<dbReference type="Pfam" id="PF07565">
    <property type="entry name" value="Band_3_cyto"/>
    <property type="match status" value="1"/>
</dbReference>
<evidence type="ECO:0000256" key="8">
    <source>
        <dbReference type="ARBA" id="ARBA00023065"/>
    </source>
</evidence>
<keyword evidence="3 11" id="KW-0813">Transport</keyword>
<feature type="transmembrane region" description="Helical" evidence="11">
    <location>
        <begin position="1135"/>
        <end position="1155"/>
    </location>
</feature>
<dbReference type="InterPro" id="IPR013769">
    <property type="entry name" value="Band3_cytoplasmic_dom"/>
</dbReference>
<dbReference type="PANTHER" id="PTHR11453:SF47">
    <property type="entry name" value="ANION EXCHANGE PROTEIN"/>
    <property type="match status" value="1"/>
</dbReference>
<dbReference type="FunFam" id="1.10.287.570:FF:000001">
    <property type="entry name" value="Anion exchange protein"/>
    <property type="match status" value="1"/>
</dbReference>
<evidence type="ECO:0000259" key="13">
    <source>
        <dbReference type="Pfam" id="PF00955"/>
    </source>
</evidence>
<dbReference type="FunFam" id="3.40.930.10:FF:000020">
    <property type="entry name" value="Anion exchange protein"/>
    <property type="match status" value="1"/>
</dbReference>
<evidence type="ECO:0000259" key="14">
    <source>
        <dbReference type="Pfam" id="PF07565"/>
    </source>
</evidence>
<organism evidence="15 16">
    <name type="scientific">Coptotermes formosanus</name>
    <name type="common">Formosan subterranean termite</name>
    <dbReference type="NCBI Taxonomy" id="36987"/>
    <lineage>
        <taxon>Eukaryota</taxon>
        <taxon>Metazoa</taxon>
        <taxon>Ecdysozoa</taxon>
        <taxon>Arthropoda</taxon>
        <taxon>Hexapoda</taxon>
        <taxon>Insecta</taxon>
        <taxon>Pterygota</taxon>
        <taxon>Neoptera</taxon>
        <taxon>Polyneoptera</taxon>
        <taxon>Dictyoptera</taxon>
        <taxon>Blattodea</taxon>
        <taxon>Blattoidea</taxon>
        <taxon>Termitoidae</taxon>
        <taxon>Rhinotermitidae</taxon>
        <taxon>Coptotermes</taxon>
    </lineage>
</organism>
<evidence type="ECO:0000256" key="12">
    <source>
        <dbReference type="SAM" id="MobiDB-lite"/>
    </source>
</evidence>
<name>A0A6L2PPU3_COPFO</name>
<feature type="transmembrane region" description="Helical" evidence="11">
    <location>
        <begin position="1095"/>
        <end position="1114"/>
    </location>
</feature>
<dbReference type="InterPro" id="IPR001717">
    <property type="entry name" value="Anion_exchange"/>
</dbReference>
<feature type="compositionally biased region" description="Polar residues" evidence="12">
    <location>
        <begin position="147"/>
        <end position="157"/>
    </location>
</feature>
<evidence type="ECO:0000313" key="16">
    <source>
        <dbReference type="Proteomes" id="UP000502823"/>
    </source>
</evidence>
<evidence type="ECO:0000256" key="2">
    <source>
        <dbReference type="ARBA" id="ARBA00010993"/>
    </source>
</evidence>
<feature type="compositionally biased region" description="Acidic residues" evidence="12">
    <location>
        <begin position="1321"/>
        <end position="1335"/>
    </location>
</feature>
<evidence type="ECO:0000256" key="4">
    <source>
        <dbReference type="ARBA" id="ARBA00022475"/>
    </source>
</evidence>
<dbReference type="PRINTS" id="PR01231">
    <property type="entry name" value="HCO3TRNSPORT"/>
</dbReference>
<feature type="transmembrane region" description="Helical" evidence="11">
    <location>
        <begin position="1267"/>
        <end position="1284"/>
    </location>
</feature>
<dbReference type="InterPro" id="IPR011531">
    <property type="entry name" value="HCO3_transpt-like_TM_dom"/>
</dbReference>
<dbReference type="PRINTS" id="PR00165">
    <property type="entry name" value="ANIONEXCHNGR"/>
</dbReference>
<reference evidence="16" key="1">
    <citation type="submission" date="2020-01" db="EMBL/GenBank/DDBJ databases">
        <title>Draft genome sequence of the Termite Coptotermes fromosanus.</title>
        <authorList>
            <person name="Itakura S."/>
            <person name="Yosikawa Y."/>
            <person name="Umezawa K."/>
        </authorList>
    </citation>
    <scope>NUCLEOTIDE SEQUENCE [LARGE SCALE GENOMIC DNA]</scope>
</reference>
<comment type="catalytic activity">
    <reaction evidence="10">
        <text>hydrogencarbonate(in) + chloride(out) = hydrogencarbonate(out) + chloride(in)</text>
        <dbReference type="Rhea" id="RHEA:72363"/>
        <dbReference type="ChEBI" id="CHEBI:17544"/>
        <dbReference type="ChEBI" id="CHEBI:17996"/>
    </reaction>
</comment>
<keyword evidence="8 11" id="KW-0406">Ion transport</keyword>
<dbReference type="GO" id="GO:0005886">
    <property type="term" value="C:plasma membrane"/>
    <property type="evidence" value="ECO:0007669"/>
    <property type="project" value="UniProtKB-SubCell"/>
</dbReference>
<dbReference type="Gene3D" id="3.40.930.10">
    <property type="entry name" value="Mannitol-specific EII, Chain A"/>
    <property type="match status" value="1"/>
</dbReference>
<dbReference type="Gene3D" id="1.10.287.570">
    <property type="entry name" value="Helical hairpin bin"/>
    <property type="match status" value="1"/>
</dbReference>
<evidence type="ECO:0000256" key="1">
    <source>
        <dbReference type="ARBA" id="ARBA00004651"/>
    </source>
</evidence>
<feature type="compositionally biased region" description="Polar residues" evidence="12">
    <location>
        <begin position="170"/>
        <end position="183"/>
    </location>
</feature>
<keyword evidence="9 11" id="KW-0472">Membrane</keyword>